<keyword evidence="3 5" id="KW-1133">Transmembrane helix</keyword>
<feature type="transmembrane region" description="Helical" evidence="5">
    <location>
        <begin position="178"/>
        <end position="195"/>
    </location>
</feature>
<evidence type="ECO:0000259" key="6">
    <source>
        <dbReference type="PROSITE" id="PS50850"/>
    </source>
</evidence>
<dbReference type="Proteomes" id="UP000292447">
    <property type="component" value="Chromosome I"/>
</dbReference>
<dbReference type="EMBL" id="CP034456">
    <property type="protein sequence ID" value="QBM86723.1"/>
    <property type="molecule type" value="Genomic_DNA"/>
</dbReference>
<evidence type="ECO:0000313" key="8">
    <source>
        <dbReference type="Proteomes" id="UP000292447"/>
    </source>
</evidence>
<feature type="transmembrane region" description="Helical" evidence="5">
    <location>
        <begin position="81"/>
        <end position="99"/>
    </location>
</feature>
<dbReference type="PROSITE" id="PS50850">
    <property type="entry name" value="MFS"/>
    <property type="match status" value="1"/>
</dbReference>
<dbReference type="InterPro" id="IPR011701">
    <property type="entry name" value="MFS"/>
</dbReference>
<feature type="transmembrane region" description="Helical" evidence="5">
    <location>
        <begin position="322"/>
        <end position="342"/>
    </location>
</feature>
<dbReference type="FunFam" id="1.20.1250.20:FF:000082">
    <property type="entry name" value="MFS multidrug transporter, putative"/>
    <property type="match status" value="1"/>
</dbReference>
<evidence type="ECO:0000256" key="2">
    <source>
        <dbReference type="ARBA" id="ARBA00022692"/>
    </source>
</evidence>
<dbReference type="PANTHER" id="PTHR23502">
    <property type="entry name" value="MAJOR FACILITATOR SUPERFAMILY"/>
    <property type="match status" value="1"/>
</dbReference>
<name>A0A4V1ADS4_9ASCO</name>
<evidence type="ECO:0000313" key="7">
    <source>
        <dbReference type="EMBL" id="QBM86723.1"/>
    </source>
</evidence>
<feature type="transmembrane region" description="Helical" evidence="5">
    <location>
        <begin position="136"/>
        <end position="157"/>
    </location>
</feature>
<sequence length="493" mass="55540">MSDLEDISATVTKDPEFEVSFETLEDPEDALRLSHTHKWLVVILVSMTSVCITSISSVWSLASTYIMADFGVSHEVSTLGISLYIWCLGTGGIFLSPISEFHGRKVVYVSGLFIVFAFQFVPAFSSNFGAVLFSRAFAGFFASSFMSVASGTFSDLFKKTKRTAHLKHDQDEELHKALILYSVSPFIGPGLGPIISGLVCQHINYRWQFKIMCVWSGLMTLLVLLFVPETYEPILLRRKAKRMRKTTGDERYFAPIEVHRASLYESILVSSKRPLMLMFKDYMTLALCFYSGFILAIIYMFFVSFPYILKTVYGFDVQSQGLGFLGLILGLSLTALLSPYLINKWHNRLIAQNDGKHVTEHRFLPVMIGVFIAPIGLFIIAWTSYPDLHWMGPISGSFVYGVGTILVFNGIFAYTVEAYRKYTASAMATNSFVRSLMSGVFPLFGLRMYEAMGIQWATTLLALFGCVLIPIPFLLYKYGAAFRKKSPYTWSDY</sequence>
<dbReference type="STRING" id="2163413.A0A4V1ADS4"/>
<feature type="transmembrane region" description="Helical" evidence="5">
    <location>
        <begin position="282"/>
        <end position="302"/>
    </location>
</feature>
<evidence type="ECO:0000256" key="1">
    <source>
        <dbReference type="ARBA" id="ARBA00004141"/>
    </source>
</evidence>
<dbReference type="GO" id="GO:0022857">
    <property type="term" value="F:transmembrane transporter activity"/>
    <property type="evidence" value="ECO:0007669"/>
    <property type="project" value="InterPro"/>
</dbReference>
<keyword evidence="8" id="KW-1185">Reference proteome</keyword>
<feature type="transmembrane region" description="Helical" evidence="5">
    <location>
        <begin position="431"/>
        <end position="449"/>
    </location>
</feature>
<dbReference type="CDD" id="cd17323">
    <property type="entry name" value="MFS_Tpo1_MDR_like"/>
    <property type="match status" value="1"/>
</dbReference>
<dbReference type="InterPro" id="IPR036259">
    <property type="entry name" value="MFS_trans_sf"/>
</dbReference>
<organism evidence="7 8">
    <name type="scientific">Metschnikowia aff. pulcherrima</name>
    <dbReference type="NCBI Taxonomy" id="2163413"/>
    <lineage>
        <taxon>Eukaryota</taxon>
        <taxon>Fungi</taxon>
        <taxon>Dikarya</taxon>
        <taxon>Ascomycota</taxon>
        <taxon>Saccharomycotina</taxon>
        <taxon>Pichiomycetes</taxon>
        <taxon>Metschnikowiaceae</taxon>
        <taxon>Metschnikowia</taxon>
    </lineage>
</organism>
<feature type="domain" description="Major facilitator superfamily (MFS) profile" evidence="6">
    <location>
        <begin position="40"/>
        <end position="480"/>
    </location>
</feature>
<feature type="transmembrane region" description="Helical" evidence="5">
    <location>
        <begin position="39"/>
        <end position="61"/>
    </location>
</feature>
<feature type="transmembrane region" description="Helical" evidence="5">
    <location>
        <begin position="455"/>
        <end position="476"/>
    </location>
</feature>
<reference evidence="8" key="1">
    <citation type="submission" date="2019-03" db="EMBL/GenBank/DDBJ databases">
        <title>Snf2 controls pulcherriminic acid biosynthesis and connects pigmentation and antifungal activity of the yeast Metschnikowia pulcherrima.</title>
        <authorList>
            <person name="Gore-Lloyd D."/>
            <person name="Sumann I."/>
            <person name="Brachmann A.O."/>
            <person name="Schneeberger K."/>
            <person name="Ortiz-Merino R.A."/>
            <person name="Moreno-Beltran M."/>
            <person name="Schlaefli M."/>
            <person name="Kirner P."/>
            <person name="Santos Kron A."/>
            <person name="Wolfe K.H."/>
            <person name="Piel J."/>
            <person name="Ahrens C.H."/>
            <person name="Henk D."/>
            <person name="Freimoser F.M."/>
        </authorList>
    </citation>
    <scope>NUCLEOTIDE SEQUENCE [LARGE SCALE GENOMIC DNA]</scope>
    <source>
        <strain evidence="8">APC 1.2</strain>
    </source>
</reference>
<evidence type="ECO:0000256" key="4">
    <source>
        <dbReference type="ARBA" id="ARBA00023136"/>
    </source>
</evidence>
<feature type="transmembrane region" description="Helical" evidence="5">
    <location>
        <begin position="363"/>
        <end position="385"/>
    </location>
</feature>
<dbReference type="GO" id="GO:0005886">
    <property type="term" value="C:plasma membrane"/>
    <property type="evidence" value="ECO:0007669"/>
    <property type="project" value="TreeGrafter"/>
</dbReference>
<accession>A0A4V1ADS4</accession>
<protein>
    <submittedName>
        <fullName evidence="7">Putative arabinose efflux permease, MFS family</fullName>
    </submittedName>
</protein>
<dbReference type="Pfam" id="PF07690">
    <property type="entry name" value="MFS_1"/>
    <property type="match status" value="1"/>
</dbReference>
<dbReference type="PANTHER" id="PTHR23502:SF7">
    <property type="entry name" value="DRUG_PROTON ANTIPORTER YHK8-RELATED"/>
    <property type="match status" value="1"/>
</dbReference>
<dbReference type="Gene3D" id="1.20.1250.20">
    <property type="entry name" value="MFS general substrate transporter like domains"/>
    <property type="match status" value="1"/>
</dbReference>
<evidence type="ECO:0000256" key="5">
    <source>
        <dbReference type="SAM" id="Phobius"/>
    </source>
</evidence>
<proteinExistence type="predicted"/>
<keyword evidence="4 5" id="KW-0472">Membrane</keyword>
<comment type="subcellular location">
    <subcellularLocation>
        <location evidence="1">Membrane</location>
        <topology evidence="1">Multi-pass membrane protein</topology>
    </subcellularLocation>
</comment>
<feature type="transmembrane region" description="Helical" evidence="5">
    <location>
        <begin position="207"/>
        <end position="227"/>
    </location>
</feature>
<gene>
    <name evidence="7" type="primary">MPUL0A13690</name>
    <name evidence="7" type="ORF">METSCH_A13690</name>
</gene>
<keyword evidence="2 5" id="KW-0812">Transmembrane</keyword>
<dbReference type="InterPro" id="IPR020846">
    <property type="entry name" value="MFS_dom"/>
</dbReference>
<dbReference type="AlphaFoldDB" id="A0A4V1ADS4"/>
<dbReference type="SUPFAM" id="SSF103473">
    <property type="entry name" value="MFS general substrate transporter"/>
    <property type="match status" value="1"/>
</dbReference>
<evidence type="ECO:0000256" key="3">
    <source>
        <dbReference type="ARBA" id="ARBA00022989"/>
    </source>
</evidence>
<feature type="transmembrane region" description="Helical" evidence="5">
    <location>
        <begin position="106"/>
        <end position="124"/>
    </location>
</feature>
<feature type="transmembrane region" description="Helical" evidence="5">
    <location>
        <begin position="397"/>
        <end position="419"/>
    </location>
</feature>